<evidence type="ECO:0000256" key="1">
    <source>
        <dbReference type="ARBA" id="ARBA00004613"/>
    </source>
</evidence>
<dbReference type="InterPro" id="IPR038479">
    <property type="entry name" value="Transthyretin-like_sf"/>
</dbReference>
<evidence type="ECO:0000256" key="3">
    <source>
        <dbReference type="ARBA" id="ARBA00022525"/>
    </source>
</evidence>
<dbReference type="InterPro" id="IPR001534">
    <property type="entry name" value="Transthyretin-like"/>
</dbReference>
<accession>A0A8R1UG37</accession>
<organism evidence="5 6">
    <name type="scientific">Pristionchus pacificus</name>
    <name type="common">Parasitic nematode worm</name>
    <dbReference type="NCBI Taxonomy" id="54126"/>
    <lineage>
        <taxon>Eukaryota</taxon>
        <taxon>Metazoa</taxon>
        <taxon>Ecdysozoa</taxon>
        <taxon>Nematoda</taxon>
        <taxon>Chromadorea</taxon>
        <taxon>Rhabditida</taxon>
        <taxon>Rhabditina</taxon>
        <taxon>Diplogasteromorpha</taxon>
        <taxon>Diplogasteroidea</taxon>
        <taxon>Neodiplogasteridae</taxon>
        <taxon>Pristionchus</taxon>
    </lineage>
</organism>
<keyword evidence="6" id="KW-1185">Reference proteome</keyword>
<accession>A0A2A6B8U8</accession>
<sequence>MRSILLLTVSLLAVGWSMRTQGVSVTGTLMCGGVPAKNAKVRIVDLDTGTTRELTPIDPVLYIWHECKDEQTPCSRKLRFEIPKKFIHGKEVEEKHWIDIGTLNLEAKFDNEARECVPTER</sequence>
<evidence type="ECO:0000313" key="6">
    <source>
        <dbReference type="Proteomes" id="UP000005239"/>
    </source>
</evidence>
<comment type="subcellular location">
    <subcellularLocation>
        <location evidence="1">Secreted</location>
    </subcellularLocation>
</comment>
<dbReference type="OrthoDB" id="5772718at2759"/>
<proteinExistence type="inferred from homology"/>
<gene>
    <name evidence="5" type="primary">WBGene00112182</name>
</gene>
<comment type="similarity">
    <text evidence="2">Belongs to the nematode transthyretin-like family.</text>
</comment>
<dbReference type="Proteomes" id="UP000005239">
    <property type="component" value="Unassembled WGS sequence"/>
</dbReference>
<name>A0A2A6B8U8_PRIPA</name>
<dbReference type="PANTHER" id="PTHR21700">
    <property type="entry name" value="TRANSTHYRETIN-LIKE FAMILY PROTEIN-RELATED"/>
    <property type="match status" value="1"/>
</dbReference>
<dbReference type="PANTHER" id="PTHR21700:SF6">
    <property type="entry name" value="TRANSTHYRETIN-LIKE FAMILY PROTEIN"/>
    <property type="match status" value="1"/>
</dbReference>
<reference evidence="5" key="2">
    <citation type="submission" date="2022-06" db="UniProtKB">
        <authorList>
            <consortium name="EnsemblMetazoa"/>
        </authorList>
    </citation>
    <scope>IDENTIFICATION</scope>
    <source>
        <strain evidence="5">PS312</strain>
    </source>
</reference>
<evidence type="ECO:0000256" key="4">
    <source>
        <dbReference type="ARBA" id="ARBA00022729"/>
    </source>
</evidence>
<reference evidence="6" key="1">
    <citation type="journal article" date="2008" name="Nat. Genet.">
        <title>The Pristionchus pacificus genome provides a unique perspective on nematode lifestyle and parasitism.</title>
        <authorList>
            <person name="Dieterich C."/>
            <person name="Clifton S.W."/>
            <person name="Schuster L.N."/>
            <person name="Chinwalla A."/>
            <person name="Delehaunty K."/>
            <person name="Dinkelacker I."/>
            <person name="Fulton L."/>
            <person name="Fulton R."/>
            <person name="Godfrey J."/>
            <person name="Minx P."/>
            <person name="Mitreva M."/>
            <person name="Roeseler W."/>
            <person name="Tian H."/>
            <person name="Witte H."/>
            <person name="Yang S.P."/>
            <person name="Wilson R.K."/>
            <person name="Sommer R.J."/>
        </authorList>
    </citation>
    <scope>NUCLEOTIDE SEQUENCE [LARGE SCALE GENOMIC DNA]</scope>
    <source>
        <strain evidence="6">PS312</strain>
    </source>
</reference>
<dbReference type="GO" id="GO:0005576">
    <property type="term" value="C:extracellular region"/>
    <property type="evidence" value="ECO:0007669"/>
    <property type="project" value="UniProtKB-SubCell"/>
</dbReference>
<dbReference type="EnsemblMetazoa" id="PPA22628.1">
    <property type="protein sequence ID" value="PPA22628.1"/>
    <property type="gene ID" value="WBGene00112182"/>
</dbReference>
<evidence type="ECO:0000313" key="5">
    <source>
        <dbReference type="EnsemblMetazoa" id="PPA22628.1"/>
    </source>
</evidence>
<dbReference type="Pfam" id="PF01060">
    <property type="entry name" value="TTR-52"/>
    <property type="match status" value="1"/>
</dbReference>
<keyword evidence="4" id="KW-0732">Signal</keyword>
<dbReference type="Gene3D" id="2.60.40.3330">
    <property type="match status" value="1"/>
</dbReference>
<keyword evidence="3" id="KW-0964">Secreted</keyword>
<dbReference type="AlphaFoldDB" id="A0A2A6B8U8"/>
<evidence type="ECO:0000256" key="2">
    <source>
        <dbReference type="ARBA" id="ARBA00010112"/>
    </source>
</evidence>
<protein>
    <submittedName>
        <fullName evidence="5">Ttr-41</fullName>
    </submittedName>
</protein>
<dbReference type="GO" id="GO:0009986">
    <property type="term" value="C:cell surface"/>
    <property type="evidence" value="ECO:0007669"/>
    <property type="project" value="InterPro"/>
</dbReference>